<feature type="compositionally biased region" description="Acidic residues" evidence="1">
    <location>
        <begin position="813"/>
        <end position="826"/>
    </location>
</feature>
<evidence type="ECO:0000313" key="2">
    <source>
        <dbReference type="EMBL" id="CAE7361117.1"/>
    </source>
</evidence>
<dbReference type="OrthoDB" id="10277508at2759"/>
<name>A0A812Q9E7_9DINO</name>
<evidence type="ECO:0000256" key="1">
    <source>
        <dbReference type="SAM" id="MobiDB-lite"/>
    </source>
</evidence>
<keyword evidence="3" id="KW-1185">Reference proteome</keyword>
<protein>
    <submittedName>
        <fullName evidence="2">Uncharacterized protein</fullName>
    </submittedName>
</protein>
<accession>A0A812Q9E7</accession>
<reference evidence="2" key="1">
    <citation type="submission" date="2021-02" db="EMBL/GenBank/DDBJ databases">
        <authorList>
            <person name="Dougan E. K."/>
            <person name="Rhodes N."/>
            <person name="Thang M."/>
            <person name="Chan C."/>
        </authorList>
    </citation>
    <scope>NUCLEOTIDE SEQUENCE</scope>
</reference>
<proteinExistence type="predicted"/>
<evidence type="ECO:0000313" key="3">
    <source>
        <dbReference type="Proteomes" id="UP000604046"/>
    </source>
</evidence>
<comment type="caution">
    <text evidence="2">The sequence shown here is derived from an EMBL/GenBank/DDBJ whole genome shotgun (WGS) entry which is preliminary data.</text>
</comment>
<organism evidence="2 3">
    <name type="scientific">Symbiodinium natans</name>
    <dbReference type="NCBI Taxonomy" id="878477"/>
    <lineage>
        <taxon>Eukaryota</taxon>
        <taxon>Sar</taxon>
        <taxon>Alveolata</taxon>
        <taxon>Dinophyceae</taxon>
        <taxon>Suessiales</taxon>
        <taxon>Symbiodiniaceae</taxon>
        <taxon>Symbiodinium</taxon>
    </lineage>
</organism>
<sequence length="865" mass="94909">MQGCVRDIADALGLDCRVRLYGLLAHLTGISRQAIERCCDNLVARRGIAQERVQRGGRKRKTPESASGLPDISDFLPDDIVQRPILDGAASMDSGSGAELDPDVEEDMLVGQLIPTGGAVSQSAEDPPPAGSATYAPESLFLGARRVTKEALRRSQIAGYKSQSQSELQPLSVLDPAARESVVGLRLCSLALRLETRALGSREFESTIDWLDLWFPGQLGQAHHSRRFMDELLVSAKQALQFRISEDLQVLLPALGLPSFVKLVCDGFTPQTGEPLDIEMLQTCSETGSVDSVLLNMPAARSISSAKKSHGHRLSSSQRRGWRLYVRSVWTSVNYGSDAWGSQEMGFWPGHLAATTVFAWHVPFTSVSSRRPRMSSSRWLPSYSKSTSDGNLPLPADFWSALDSMHAADKSGGHADYAEQGRGGFVSQFHSVTRSIKTGYGFGKGLSVARSVSKRFGISWRSPMAPASESTRLVAFESKRIPPNFFHNLRVSVGAVAVSIQSLLERAKNASLRQGHEAREDCGMNLAEVKALRRLGRDILCPQMLLFVSLRYDSRVTGLLRYLYVSQSRQMSGHAKLALALQCHQNMRRQLAAVQGLRGALQCWKNLADGVDGSACPRQSLCGREARDAFVEVLVQETSQRWFPTATALFLEMLFQRQCLKCPLGLNAKEPHPFAEPRHMSSRRSESSSQARARVFSELDSALIRFRKWLCDERHFFYVRVIHWSASGIPSEFLTAKGLEGRDRIPKDIAEEAESTDKTALPDVFLEDEEEVVSMPNATASLGSLQKLSSVNGSTAHCMAQMSGNAEAGVADSESEGEDVADGSTEDVDSVSAMTLSEISRSSSLTCAWPTTEWKLTCMRRAIVA</sequence>
<gene>
    <name evidence="2" type="ORF">SNAT2548_LOCUS19418</name>
</gene>
<feature type="region of interest" description="Disordered" evidence="1">
    <location>
        <begin position="52"/>
        <end position="73"/>
    </location>
</feature>
<dbReference type="Proteomes" id="UP000604046">
    <property type="component" value="Unassembled WGS sequence"/>
</dbReference>
<dbReference type="AlphaFoldDB" id="A0A812Q9E7"/>
<dbReference type="EMBL" id="CAJNDS010002178">
    <property type="protein sequence ID" value="CAE7361117.1"/>
    <property type="molecule type" value="Genomic_DNA"/>
</dbReference>
<feature type="region of interest" description="Disordered" evidence="1">
    <location>
        <begin position="805"/>
        <end position="826"/>
    </location>
</feature>